<keyword evidence="1" id="KW-0175">Coiled coil</keyword>
<dbReference type="RefSeq" id="XP_005845577.1">
    <property type="nucleotide sequence ID" value="XM_005845515.1"/>
</dbReference>
<dbReference type="InParanoid" id="E1ZL02"/>
<feature type="compositionally biased region" description="Polar residues" evidence="2">
    <location>
        <begin position="299"/>
        <end position="308"/>
    </location>
</feature>
<dbReference type="KEGG" id="cvr:CHLNCDRAFT_53751"/>
<name>E1ZL02_CHLVA</name>
<dbReference type="EMBL" id="GL433851">
    <property type="protein sequence ID" value="EFN53475.1"/>
    <property type="molecule type" value="Genomic_DNA"/>
</dbReference>
<dbReference type="GeneID" id="17352871"/>
<accession>E1ZL02</accession>
<sequence>MKISAGCLNIRGRALIDSIVRKSKICGLGIGNWEAALYSILWSRLERAGRPRAVAKAPERAPEARLLVAAAGLWPACNGLLTRLLMGSIEQWMKEALQMSAEQDQQEIARLRHDLLTCQARVREQDRQLRNRDAELAALEQVYKQQQQQQQVYQQQQQQLRQHHDDLVQLLQQHNDDLVKQLRHQKRKRDEDEAAAATKEELELLNRVQDLQRQLAACRAELAQRRLSGAGSGANPHQQQEHAAGDGAAAQPAAEGGGGHAQASREATVGAAATLVDMPNAPDGAPVAPIPQEPPHQRPASSRDLSLE</sequence>
<dbReference type="AlphaFoldDB" id="E1ZL02"/>
<dbReference type="Proteomes" id="UP000008141">
    <property type="component" value="Unassembled WGS sequence"/>
</dbReference>
<evidence type="ECO:0000256" key="1">
    <source>
        <dbReference type="SAM" id="Coils"/>
    </source>
</evidence>
<evidence type="ECO:0000313" key="3">
    <source>
        <dbReference type="EMBL" id="EFN53475.1"/>
    </source>
</evidence>
<gene>
    <name evidence="3" type="ORF">CHLNCDRAFT_53751</name>
</gene>
<proteinExistence type="predicted"/>
<keyword evidence="4" id="KW-1185">Reference proteome</keyword>
<organism evidence="4">
    <name type="scientific">Chlorella variabilis</name>
    <name type="common">Green alga</name>
    <dbReference type="NCBI Taxonomy" id="554065"/>
    <lineage>
        <taxon>Eukaryota</taxon>
        <taxon>Viridiplantae</taxon>
        <taxon>Chlorophyta</taxon>
        <taxon>core chlorophytes</taxon>
        <taxon>Trebouxiophyceae</taxon>
        <taxon>Chlorellales</taxon>
        <taxon>Chlorellaceae</taxon>
        <taxon>Chlorella clade</taxon>
        <taxon>Chlorella</taxon>
    </lineage>
</organism>
<reference evidence="3 4" key="1">
    <citation type="journal article" date="2010" name="Plant Cell">
        <title>The Chlorella variabilis NC64A genome reveals adaptation to photosymbiosis, coevolution with viruses, and cryptic sex.</title>
        <authorList>
            <person name="Blanc G."/>
            <person name="Duncan G."/>
            <person name="Agarkova I."/>
            <person name="Borodovsky M."/>
            <person name="Gurnon J."/>
            <person name="Kuo A."/>
            <person name="Lindquist E."/>
            <person name="Lucas S."/>
            <person name="Pangilinan J."/>
            <person name="Polle J."/>
            <person name="Salamov A."/>
            <person name="Terry A."/>
            <person name="Yamada T."/>
            <person name="Dunigan D.D."/>
            <person name="Grigoriev I.V."/>
            <person name="Claverie J.M."/>
            <person name="Van Etten J.L."/>
        </authorList>
    </citation>
    <scope>NUCLEOTIDE SEQUENCE [LARGE SCALE GENOMIC DNA]</scope>
    <source>
        <strain evidence="3 4">NC64A</strain>
    </source>
</reference>
<protein>
    <submittedName>
        <fullName evidence="3">Uncharacterized protein</fullName>
    </submittedName>
</protein>
<feature type="coiled-coil region" evidence="1">
    <location>
        <begin position="94"/>
        <end position="221"/>
    </location>
</feature>
<evidence type="ECO:0000256" key="2">
    <source>
        <dbReference type="SAM" id="MobiDB-lite"/>
    </source>
</evidence>
<feature type="compositionally biased region" description="Low complexity" evidence="2">
    <location>
        <begin position="245"/>
        <end position="254"/>
    </location>
</feature>
<evidence type="ECO:0000313" key="4">
    <source>
        <dbReference type="Proteomes" id="UP000008141"/>
    </source>
</evidence>
<feature type="region of interest" description="Disordered" evidence="2">
    <location>
        <begin position="228"/>
        <end position="308"/>
    </location>
</feature>